<name>A0ABQ3MS60_9PSEU</name>
<dbReference type="InterPro" id="IPR044068">
    <property type="entry name" value="CB"/>
</dbReference>
<dbReference type="Pfam" id="PF00589">
    <property type="entry name" value="Phage_integrase"/>
    <property type="match status" value="1"/>
</dbReference>
<comment type="caution">
    <text evidence="7">The sequence shown here is derived from an EMBL/GenBank/DDBJ whole genome shotgun (WGS) entry which is preliminary data.</text>
</comment>
<dbReference type="InterPro" id="IPR011010">
    <property type="entry name" value="DNA_brk_join_enz"/>
</dbReference>
<evidence type="ECO:0000313" key="8">
    <source>
        <dbReference type="Proteomes" id="UP000605568"/>
    </source>
</evidence>
<protein>
    <submittedName>
        <fullName evidence="7">Site-specific integrase</fullName>
    </submittedName>
</protein>
<dbReference type="PANTHER" id="PTHR30349:SF91">
    <property type="entry name" value="INTA PROTEIN"/>
    <property type="match status" value="1"/>
</dbReference>
<organism evidence="7 8">
    <name type="scientific">Lentzea cavernae</name>
    <dbReference type="NCBI Taxonomy" id="2020703"/>
    <lineage>
        <taxon>Bacteria</taxon>
        <taxon>Bacillati</taxon>
        <taxon>Actinomycetota</taxon>
        <taxon>Actinomycetes</taxon>
        <taxon>Pseudonocardiales</taxon>
        <taxon>Pseudonocardiaceae</taxon>
        <taxon>Lentzea</taxon>
    </lineage>
</organism>
<reference evidence="8" key="1">
    <citation type="journal article" date="2019" name="Int. J. Syst. Evol. Microbiol.">
        <title>The Global Catalogue of Microorganisms (GCM) 10K type strain sequencing project: providing services to taxonomists for standard genome sequencing and annotation.</title>
        <authorList>
            <consortium name="The Broad Institute Genomics Platform"/>
            <consortium name="The Broad Institute Genome Sequencing Center for Infectious Disease"/>
            <person name="Wu L."/>
            <person name="Ma J."/>
        </authorList>
    </citation>
    <scope>NUCLEOTIDE SEQUENCE [LARGE SCALE GENOMIC DNA]</scope>
    <source>
        <strain evidence="8">CGMCC 4.7367</strain>
    </source>
</reference>
<dbReference type="PROSITE" id="PS51898">
    <property type="entry name" value="TYR_RECOMBINASE"/>
    <property type="match status" value="1"/>
</dbReference>
<sequence length="440" mass="49714">MARKPRPEGTRAPNGASSIYYGADGKWHGRVTMGVLDNGKPDRRHIKRGTEGEVITAVRDLERQRDSGKVKKAGRAWTFEMWLTHWVETIAAPSLRYKAATSYRTAVYLHLIPGLGAHKIDRLAPEHFEKLYQKMLKTGRHKPSTIGQIHRTAITALNEAMRRRHVTENPAELARPPKVEESEIEPFHEDEIKRLVKTALDRRNGARFVLALALGTRQGETLGLKWSRLDKSTRTIRITRQLQRQSWQHGCEDVAVCAAKHHKVKPCGKRCRHKRKPCPPPCPIECQGHANKCPERIGGGLVEVEVKSSAGKRGIVLPDELYELLIKHEAQQAAERETAGNEWHEGGWMFAQPNGLPIDPSNDRKDWKAFLTQAGVRDARLHDARHTAATVLLILGVPERAVMEFMGWSNIAMAARYMHVTAPVRRDVARRINGFIWDGD</sequence>
<keyword evidence="2 4" id="KW-0238">DNA-binding</keyword>
<keyword evidence="8" id="KW-1185">Reference proteome</keyword>
<dbReference type="InterPro" id="IPR010998">
    <property type="entry name" value="Integrase_recombinase_N"/>
</dbReference>
<dbReference type="Gene3D" id="1.10.443.10">
    <property type="entry name" value="Intergrase catalytic core"/>
    <property type="match status" value="1"/>
</dbReference>
<dbReference type="InterPro" id="IPR004107">
    <property type="entry name" value="Integrase_SAM-like_N"/>
</dbReference>
<evidence type="ECO:0000259" key="5">
    <source>
        <dbReference type="PROSITE" id="PS51898"/>
    </source>
</evidence>
<dbReference type="PANTHER" id="PTHR30349">
    <property type="entry name" value="PHAGE INTEGRASE-RELATED"/>
    <property type="match status" value="1"/>
</dbReference>
<dbReference type="PROSITE" id="PS51900">
    <property type="entry name" value="CB"/>
    <property type="match status" value="1"/>
</dbReference>
<dbReference type="InterPro" id="IPR013762">
    <property type="entry name" value="Integrase-like_cat_sf"/>
</dbReference>
<dbReference type="InterPro" id="IPR002104">
    <property type="entry name" value="Integrase_catalytic"/>
</dbReference>
<dbReference type="CDD" id="cd01189">
    <property type="entry name" value="INT_ICEBs1_C_like"/>
    <property type="match status" value="1"/>
</dbReference>
<feature type="domain" description="Core-binding (CB)" evidence="6">
    <location>
        <begin position="77"/>
        <end position="161"/>
    </location>
</feature>
<dbReference type="SUPFAM" id="SSF56349">
    <property type="entry name" value="DNA breaking-rejoining enzymes"/>
    <property type="match status" value="1"/>
</dbReference>
<dbReference type="Gene3D" id="1.10.150.130">
    <property type="match status" value="1"/>
</dbReference>
<evidence type="ECO:0000256" key="4">
    <source>
        <dbReference type="PROSITE-ProRule" id="PRU01248"/>
    </source>
</evidence>
<evidence type="ECO:0000256" key="2">
    <source>
        <dbReference type="ARBA" id="ARBA00023125"/>
    </source>
</evidence>
<proteinExistence type="predicted"/>
<keyword evidence="1" id="KW-0229">DNA integration</keyword>
<feature type="domain" description="Tyr recombinase" evidence="5">
    <location>
        <begin position="182"/>
        <end position="430"/>
    </location>
</feature>
<accession>A0ABQ3MS60</accession>
<dbReference type="Proteomes" id="UP000605568">
    <property type="component" value="Unassembled WGS sequence"/>
</dbReference>
<evidence type="ECO:0000256" key="3">
    <source>
        <dbReference type="ARBA" id="ARBA00023172"/>
    </source>
</evidence>
<gene>
    <name evidence="7" type="ORF">GCM10017774_75840</name>
</gene>
<dbReference type="InterPro" id="IPR050090">
    <property type="entry name" value="Tyrosine_recombinase_XerCD"/>
</dbReference>
<evidence type="ECO:0000259" key="6">
    <source>
        <dbReference type="PROSITE" id="PS51900"/>
    </source>
</evidence>
<evidence type="ECO:0000313" key="7">
    <source>
        <dbReference type="EMBL" id="GHH56998.1"/>
    </source>
</evidence>
<keyword evidence="3" id="KW-0233">DNA recombination</keyword>
<dbReference type="RefSeq" id="WP_191304222.1">
    <property type="nucleotide sequence ID" value="NZ_BNAR01000017.1"/>
</dbReference>
<evidence type="ECO:0000256" key="1">
    <source>
        <dbReference type="ARBA" id="ARBA00022908"/>
    </source>
</evidence>
<dbReference type="EMBL" id="BNAR01000017">
    <property type="protein sequence ID" value="GHH56998.1"/>
    <property type="molecule type" value="Genomic_DNA"/>
</dbReference>
<dbReference type="Pfam" id="PF14659">
    <property type="entry name" value="Phage_int_SAM_3"/>
    <property type="match status" value="1"/>
</dbReference>